<organism evidence="11 12">
    <name type="scientific">Zancudomyces culisetae</name>
    <name type="common">Gut fungus</name>
    <name type="synonym">Smittium culisetae</name>
    <dbReference type="NCBI Taxonomy" id="1213189"/>
    <lineage>
        <taxon>Eukaryota</taxon>
        <taxon>Fungi</taxon>
        <taxon>Fungi incertae sedis</taxon>
        <taxon>Zoopagomycota</taxon>
        <taxon>Kickxellomycotina</taxon>
        <taxon>Harpellomycetes</taxon>
        <taxon>Harpellales</taxon>
        <taxon>Legeriomycetaceae</taxon>
        <taxon>Zancudomyces</taxon>
    </lineage>
</organism>
<dbReference type="EMBL" id="LSSK01001435">
    <property type="protein sequence ID" value="OMH79734.1"/>
    <property type="molecule type" value="Genomic_DNA"/>
</dbReference>
<accession>A0A1R1PFH2</accession>
<comment type="caution">
    <text evidence="11">The sequence shown here is derived from an EMBL/GenBank/DDBJ whole genome shotgun (WGS) entry which is preliminary data.</text>
</comment>
<dbReference type="PROSITE" id="PS51804">
    <property type="entry name" value="ZF_C2HC_LYAR"/>
    <property type="match status" value="2"/>
</dbReference>
<evidence type="ECO:0000256" key="3">
    <source>
        <dbReference type="ARBA" id="ARBA00022737"/>
    </source>
</evidence>
<evidence type="ECO:0000256" key="7">
    <source>
        <dbReference type="ARBA" id="ARBA00061084"/>
    </source>
</evidence>
<name>A0A1R1PFH2_ZANCU</name>
<dbReference type="OrthoDB" id="21474at2759"/>
<keyword evidence="2" id="KW-0479">Metal-binding</keyword>
<dbReference type="GO" id="GO:0003677">
    <property type="term" value="F:DNA binding"/>
    <property type="evidence" value="ECO:0007669"/>
    <property type="project" value="InterPro"/>
</dbReference>
<dbReference type="FunFam" id="3.30.1490.490:FF:000001">
    <property type="entry name" value="cell growth-regulating nucleolar protein-like"/>
    <property type="match status" value="1"/>
</dbReference>
<dbReference type="Gene3D" id="3.30.1490.490">
    <property type="match status" value="1"/>
</dbReference>
<evidence type="ECO:0000256" key="5">
    <source>
        <dbReference type="ARBA" id="ARBA00022833"/>
    </source>
</evidence>
<proteinExistence type="inferred from homology"/>
<dbReference type="PANTHER" id="PTHR13100">
    <property type="entry name" value="CELL GROWTH-REGULATING NUCLEOLAR PROTEIN LYAR"/>
    <property type="match status" value="1"/>
</dbReference>
<comment type="similarity">
    <text evidence="7">Belongs to the UPF0743 family.</text>
</comment>
<evidence type="ECO:0000256" key="4">
    <source>
        <dbReference type="ARBA" id="ARBA00022771"/>
    </source>
</evidence>
<keyword evidence="12" id="KW-1185">Reference proteome</keyword>
<dbReference type="InterPro" id="IPR014898">
    <property type="entry name" value="Znf_C2H2_LYAR"/>
</dbReference>
<protein>
    <submittedName>
        <fullName evidence="11">UPF0743 protein</fullName>
    </submittedName>
</protein>
<dbReference type="GO" id="GO:0005730">
    <property type="term" value="C:nucleolus"/>
    <property type="evidence" value="ECO:0007669"/>
    <property type="project" value="TreeGrafter"/>
</dbReference>
<evidence type="ECO:0000313" key="12">
    <source>
        <dbReference type="Proteomes" id="UP000188320"/>
    </source>
</evidence>
<keyword evidence="3" id="KW-0677">Repeat</keyword>
<keyword evidence="5" id="KW-0862">Zinc</keyword>
<dbReference type="GO" id="GO:0006364">
    <property type="term" value="P:rRNA processing"/>
    <property type="evidence" value="ECO:0007669"/>
    <property type="project" value="TreeGrafter"/>
</dbReference>
<dbReference type="PANTHER" id="PTHR13100:SF10">
    <property type="entry name" value="CELL GROWTH-REGULATING NUCLEOLAR PROTEIN"/>
    <property type="match status" value="1"/>
</dbReference>
<gene>
    <name evidence="11" type="ORF">AX774_g6844</name>
</gene>
<evidence type="ECO:0000256" key="9">
    <source>
        <dbReference type="SAM" id="MobiDB-lite"/>
    </source>
</evidence>
<dbReference type="SUPFAM" id="SSF57667">
    <property type="entry name" value="beta-beta-alpha zinc fingers"/>
    <property type="match status" value="2"/>
</dbReference>
<dbReference type="GO" id="GO:0000122">
    <property type="term" value="P:negative regulation of transcription by RNA polymerase II"/>
    <property type="evidence" value="ECO:0007669"/>
    <property type="project" value="TreeGrafter"/>
</dbReference>
<dbReference type="InterPro" id="IPR036236">
    <property type="entry name" value="Znf_C2H2_sf"/>
</dbReference>
<evidence type="ECO:0000259" key="10">
    <source>
        <dbReference type="Pfam" id="PF08790"/>
    </source>
</evidence>
<feature type="region of interest" description="Disordered" evidence="9">
    <location>
        <begin position="149"/>
        <end position="169"/>
    </location>
</feature>
<evidence type="ECO:0000256" key="8">
    <source>
        <dbReference type="PROSITE-ProRule" id="PRU01145"/>
    </source>
</evidence>
<dbReference type="GO" id="GO:0008270">
    <property type="term" value="F:zinc ion binding"/>
    <property type="evidence" value="ECO:0007669"/>
    <property type="project" value="UniProtKB-KW"/>
</dbReference>
<comment type="subcellular location">
    <subcellularLocation>
        <location evidence="1">Nucleus</location>
    </subcellularLocation>
</comment>
<reference evidence="12" key="1">
    <citation type="submission" date="2017-01" db="EMBL/GenBank/DDBJ databases">
        <authorList>
            <person name="Wang Y."/>
            <person name="White M."/>
            <person name="Kvist S."/>
            <person name="Moncalvo J.-M."/>
        </authorList>
    </citation>
    <scope>NUCLEOTIDE SEQUENCE [LARGE SCALE GENOMIC DNA]</scope>
    <source>
        <strain evidence="12">COL-18-3</strain>
    </source>
</reference>
<feature type="domain" description="Zinc finger C2H2 LYAR-type" evidence="10">
    <location>
        <begin position="35"/>
        <end position="62"/>
    </location>
</feature>
<evidence type="ECO:0000256" key="2">
    <source>
        <dbReference type="ARBA" id="ARBA00022723"/>
    </source>
</evidence>
<dbReference type="AlphaFoldDB" id="A0A1R1PFH2"/>
<evidence type="ECO:0000313" key="11">
    <source>
        <dbReference type="EMBL" id="OMH79734.1"/>
    </source>
</evidence>
<dbReference type="Pfam" id="PF08790">
    <property type="entry name" value="zf-LYAR"/>
    <property type="match status" value="1"/>
</dbReference>
<evidence type="ECO:0000256" key="1">
    <source>
        <dbReference type="ARBA" id="ARBA00004123"/>
    </source>
</evidence>
<evidence type="ECO:0000256" key="6">
    <source>
        <dbReference type="ARBA" id="ARBA00023242"/>
    </source>
</evidence>
<sequence>MVSFVCNACQETLKKPKLDQHRQRCQAKYGHFAGFTCIDCNTDFVDNGYRAHTTCISEEQKYMKSLYTNNTAANTKNPFTSTGNIVSDLGTKLTQINTEKTIEHAKLNLDESGERITNANVGTTQTENKGQNEILSFFKSCLLSSEQSSKSKSKSKSKDKNTNEPVSLRTVKFSKVQKKLERKFGKKKSKSFLKNLSISLTPTTDNNGTSGNSFTLSFL</sequence>
<dbReference type="Proteomes" id="UP000188320">
    <property type="component" value="Unassembled WGS sequence"/>
</dbReference>
<dbReference type="InterPro" id="IPR039999">
    <property type="entry name" value="LYAR"/>
</dbReference>
<keyword evidence="4 8" id="KW-0863">Zinc-finger</keyword>
<keyword evidence="6" id="KW-0539">Nucleus</keyword>